<keyword evidence="2" id="KW-0597">Phosphoprotein</keyword>
<accession>A0AA35XVX0</accession>
<sequence length="1323" mass="146013">MEKDVKEQSMPDCYALSPMQGNMLSATLFDQREGTYIQQLVLRTRENLDEDAYREAWTRLVARHDILRTAFLWQHLETPMQRVEPAVTMPWAAFDWRGMAREEQESRFETFLAEDRLRGFDLARAPLHRLSLIRTGEDEHWAVWTYHHALLDGRARLIIMEELFRIYQALRDGHEPALPPPTPYRNYIGWLDSLDFAASGSYWRELLADFHEPNRVLSARSEPRPLSPAHTGGLVQAWAPPALYEALQALAKKQEVTLNTLVQAAWGLLIARHSGLDDVVFGATRSCRKSVPGGEAIVGPIINTTPVRLKIDPARPVAEFIRGLRRQHLSVRAHEHTPPACIHAWSGLPSGMPLFTTIVVFENYHVVKSRGGDWDKRQFELKEQTDHLILAGYLADGLLLKIEYDRRLFEDDTVERMLQQLLTILESLTACTDGRLADLRTLPDDELRRLTVEWNDTRADYPQVTLGELFSAQARHTPDAIAVQRGNQRLSYGELERRSNRLAAFLLNEGVGPGSVVALLLDRSCELAVALFGVLKAGGAYLPLDPAYPEDRLAYMLEDSGARIVLTRNALADALRLPGIELLRLDADRATDGDGLDEAPPCPVGPDDIAYLMYTSGSTGQPKGVMVTHRGIVNLCAAIRRRYDLAPGDRVLQYASLSFDICVEEIYPTLYAGGTVVFRDESQGHSVHEFLDWADREGITVFDIPTAFWNELVRGLTASGGVLPAKLRLTVVGGEKASGAMLEAWNRLPGAARVTWLNCYGPTETTVTATVYQPSHLPSGLPLTDPPIGRPIDNVRLYVLDRHLKPVPIGVPGELYIGGAGVAKGYLRRPELTTAAFVPEPFVGDPEARMYRTGDLVRYGADGQLYFLGRSDNQVKIGGFRVEPGEIEAAIERHESVAQAAVKALETAGGKYLAAYVVPAPGRRFDANELEAFLRATLPEHEIPQAFVAMAEFPLTPGGKLDREALPDPAVPAPAAGGTDAPRNDTERKLAGIFQEIFPARSIGIRDNFFTMGGDSLRAFQLLTRIELVCGRRLSFAALARAATVEQLAALIDGRGDTETPNTHIVPLNLEAAGGPALFLVHGVGGSVHWYHALAELLKADFNVYGIQSPGMDEGEDAMIGADVECLARLYISEIKAVQAKGPYWIGGHSMGGIIAFEMARQLHAMGEEVALVANFDNWNRAADAPGFGTKLLRLTVHFLKLGTADKLRFLCDKMQWAKQCLDARLAPGRAGVRPLEEMKAANVKAAHRYVPGFYPGTLTLFRARQQAATALDDPLLGWNGLAEEIDVVEVPGNHYTLLGEPHVRTLADELRRRARPPGSSGR</sequence>
<organism evidence="5 6">
    <name type="scientific">Methylococcus capsulatus</name>
    <dbReference type="NCBI Taxonomy" id="414"/>
    <lineage>
        <taxon>Bacteria</taxon>
        <taxon>Pseudomonadati</taxon>
        <taxon>Pseudomonadota</taxon>
        <taxon>Gammaproteobacteria</taxon>
        <taxon>Methylococcales</taxon>
        <taxon>Methylococcaceae</taxon>
        <taxon>Methylococcus</taxon>
    </lineage>
</organism>
<dbReference type="PANTHER" id="PTHR45527:SF1">
    <property type="entry name" value="FATTY ACID SYNTHASE"/>
    <property type="match status" value="1"/>
</dbReference>
<dbReference type="InterPro" id="IPR001031">
    <property type="entry name" value="Thioesterase"/>
</dbReference>
<dbReference type="GO" id="GO:0031177">
    <property type="term" value="F:phosphopantetheine binding"/>
    <property type="evidence" value="ECO:0007669"/>
    <property type="project" value="TreeGrafter"/>
</dbReference>
<dbReference type="InterPro" id="IPR010071">
    <property type="entry name" value="AA_adenyl_dom"/>
</dbReference>
<dbReference type="Gene3D" id="3.30.559.10">
    <property type="entry name" value="Chloramphenicol acetyltransferase-like domain"/>
    <property type="match status" value="1"/>
</dbReference>
<dbReference type="InterPro" id="IPR042099">
    <property type="entry name" value="ANL_N_sf"/>
</dbReference>
<name>A0AA35XVX0_METCP</name>
<dbReference type="GO" id="GO:0005737">
    <property type="term" value="C:cytoplasm"/>
    <property type="evidence" value="ECO:0007669"/>
    <property type="project" value="TreeGrafter"/>
</dbReference>
<evidence type="ECO:0000259" key="4">
    <source>
        <dbReference type="PROSITE" id="PS50075"/>
    </source>
</evidence>
<dbReference type="PROSITE" id="PS00455">
    <property type="entry name" value="AMP_BINDING"/>
    <property type="match status" value="1"/>
</dbReference>
<dbReference type="InterPro" id="IPR023213">
    <property type="entry name" value="CAT-like_dom_sf"/>
</dbReference>
<dbReference type="RefSeq" id="WP_282213312.1">
    <property type="nucleotide sequence ID" value="NZ_OX458332.1"/>
</dbReference>
<dbReference type="Pfam" id="PF00668">
    <property type="entry name" value="Condensation"/>
    <property type="match status" value="1"/>
</dbReference>
<dbReference type="SUPFAM" id="SSF47336">
    <property type="entry name" value="ACP-like"/>
    <property type="match status" value="1"/>
</dbReference>
<dbReference type="NCBIfam" id="TIGR01733">
    <property type="entry name" value="AA-adenyl-dom"/>
    <property type="match status" value="1"/>
</dbReference>
<dbReference type="InterPro" id="IPR036736">
    <property type="entry name" value="ACP-like_sf"/>
</dbReference>
<dbReference type="GO" id="GO:0044550">
    <property type="term" value="P:secondary metabolite biosynthetic process"/>
    <property type="evidence" value="ECO:0007669"/>
    <property type="project" value="TreeGrafter"/>
</dbReference>
<dbReference type="GO" id="GO:0043041">
    <property type="term" value="P:amino acid activation for nonribosomal peptide biosynthetic process"/>
    <property type="evidence" value="ECO:0007669"/>
    <property type="project" value="TreeGrafter"/>
</dbReference>
<dbReference type="EMBL" id="OX458332">
    <property type="protein sequence ID" value="CAI8864136.1"/>
    <property type="molecule type" value="Genomic_DNA"/>
</dbReference>
<evidence type="ECO:0000313" key="5">
    <source>
        <dbReference type="EMBL" id="CAI8864136.1"/>
    </source>
</evidence>
<evidence type="ECO:0000256" key="3">
    <source>
        <dbReference type="SAM" id="MobiDB-lite"/>
    </source>
</evidence>
<gene>
    <name evidence="5" type="ORF">MCNOR_2742</name>
</gene>
<dbReference type="Pfam" id="PF00550">
    <property type="entry name" value="PP-binding"/>
    <property type="match status" value="1"/>
</dbReference>
<dbReference type="SUPFAM" id="SSF56801">
    <property type="entry name" value="Acetyl-CoA synthetase-like"/>
    <property type="match status" value="1"/>
</dbReference>
<evidence type="ECO:0000256" key="1">
    <source>
        <dbReference type="ARBA" id="ARBA00022450"/>
    </source>
</evidence>
<evidence type="ECO:0000313" key="6">
    <source>
        <dbReference type="Proteomes" id="UP001158598"/>
    </source>
</evidence>
<dbReference type="InterPro" id="IPR025110">
    <property type="entry name" value="AMP-bd_C"/>
</dbReference>
<dbReference type="InterPro" id="IPR020459">
    <property type="entry name" value="AMP-binding"/>
</dbReference>
<dbReference type="InterPro" id="IPR029058">
    <property type="entry name" value="AB_hydrolase_fold"/>
</dbReference>
<dbReference type="InterPro" id="IPR045851">
    <property type="entry name" value="AMP-bd_C_sf"/>
</dbReference>
<proteinExistence type="predicted"/>
<reference evidence="5" key="1">
    <citation type="submission" date="2023-03" db="EMBL/GenBank/DDBJ databases">
        <authorList>
            <person name="Pearce D."/>
        </authorList>
    </citation>
    <scope>NUCLEOTIDE SEQUENCE</scope>
    <source>
        <strain evidence="5">Mc</strain>
    </source>
</reference>
<protein>
    <submittedName>
        <fullName evidence="5">Non-ribosomal peptide synthetase</fullName>
    </submittedName>
</protein>
<dbReference type="InterPro" id="IPR000873">
    <property type="entry name" value="AMP-dep_synth/lig_dom"/>
</dbReference>
<dbReference type="Gene3D" id="3.40.50.1820">
    <property type="entry name" value="alpha/beta hydrolase"/>
    <property type="match status" value="1"/>
</dbReference>
<dbReference type="InterPro" id="IPR009081">
    <property type="entry name" value="PP-bd_ACP"/>
</dbReference>
<dbReference type="Gene3D" id="3.30.300.30">
    <property type="match status" value="1"/>
</dbReference>
<dbReference type="Pfam" id="PF00975">
    <property type="entry name" value="Thioesterase"/>
    <property type="match status" value="1"/>
</dbReference>
<dbReference type="Pfam" id="PF00501">
    <property type="entry name" value="AMP-binding"/>
    <property type="match status" value="1"/>
</dbReference>
<dbReference type="CDD" id="cd19543">
    <property type="entry name" value="DCL_NRPS"/>
    <property type="match status" value="1"/>
</dbReference>
<dbReference type="PANTHER" id="PTHR45527">
    <property type="entry name" value="NONRIBOSOMAL PEPTIDE SYNTHETASE"/>
    <property type="match status" value="1"/>
</dbReference>
<dbReference type="Pfam" id="PF13193">
    <property type="entry name" value="AMP-binding_C"/>
    <property type="match status" value="1"/>
</dbReference>
<dbReference type="CDD" id="cd05930">
    <property type="entry name" value="A_NRPS"/>
    <property type="match status" value="1"/>
</dbReference>
<keyword evidence="1" id="KW-0596">Phosphopantetheine</keyword>
<dbReference type="FunFam" id="3.40.50.980:FF:000001">
    <property type="entry name" value="Non-ribosomal peptide synthetase"/>
    <property type="match status" value="1"/>
</dbReference>
<dbReference type="Gene3D" id="3.40.50.12780">
    <property type="entry name" value="N-terminal domain of ligase-like"/>
    <property type="match status" value="1"/>
</dbReference>
<dbReference type="Gene3D" id="1.10.1200.10">
    <property type="entry name" value="ACP-like"/>
    <property type="match status" value="1"/>
</dbReference>
<dbReference type="GO" id="GO:0003824">
    <property type="term" value="F:catalytic activity"/>
    <property type="evidence" value="ECO:0007669"/>
    <property type="project" value="InterPro"/>
</dbReference>
<dbReference type="Proteomes" id="UP001158598">
    <property type="component" value="Chromosome"/>
</dbReference>
<dbReference type="PROSITE" id="PS50075">
    <property type="entry name" value="CARRIER"/>
    <property type="match status" value="1"/>
</dbReference>
<dbReference type="FunFam" id="2.30.38.10:FF:000001">
    <property type="entry name" value="Non-ribosomal peptide synthetase PvdI"/>
    <property type="match status" value="1"/>
</dbReference>
<dbReference type="InterPro" id="IPR001242">
    <property type="entry name" value="Condensation_dom"/>
</dbReference>
<dbReference type="FunFam" id="3.40.50.12780:FF:000012">
    <property type="entry name" value="Non-ribosomal peptide synthetase"/>
    <property type="match status" value="1"/>
</dbReference>
<dbReference type="PRINTS" id="PR00154">
    <property type="entry name" value="AMPBINDING"/>
</dbReference>
<feature type="region of interest" description="Disordered" evidence="3">
    <location>
        <begin position="961"/>
        <end position="985"/>
    </location>
</feature>
<dbReference type="SMART" id="SM00824">
    <property type="entry name" value="PKS_TE"/>
    <property type="match status" value="1"/>
</dbReference>
<evidence type="ECO:0000256" key="2">
    <source>
        <dbReference type="ARBA" id="ARBA00022553"/>
    </source>
</evidence>
<dbReference type="SUPFAM" id="SSF53474">
    <property type="entry name" value="alpha/beta-Hydrolases"/>
    <property type="match status" value="1"/>
</dbReference>
<dbReference type="Gene3D" id="3.30.559.30">
    <property type="entry name" value="Nonribosomal peptide synthetase, condensation domain"/>
    <property type="match status" value="1"/>
</dbReference>
<feature type="domain" description="Carrier" evidence="4">
    <location>
        <begin position="981"/>
        <end position="1056"/>
    </location>
</feature>
<dbReference type="InterPro" id="IPR020845">
    <property type="entry name" value="AMP-binding_CS"/>
</dbReference>
<dbReference type="InterPro" id="IPR020802">
    <property type="entry name" value="TesA-like"/>
</dbReference>
<dbReference type="SUPFAM" id="SSF52777">
    <property type="entry name" value="CoA-dependent acyltransferases"/>
    <property type="match status" value="2"/>
</dbReference>